<dbReference type="CDD" id="cd03468">
    <property type="entry name" value="PolY_like"/>
    <property type="match status" value="1"/>
</dbReference>
<dbReference type="InterPro" id="IPR045443">
    <property type="entry name" value="DUF6504"/>
</dbReference>
<feature type="domain" description="DUF6504" evidence="4">
    <location>
        <begin position="393"/>
        <end position="459"/>
    </location>
</feature>
<dbReference type="EMBL" id="BAAAEM010000002">
    <property type="protein sequence ID" value="GAA0464278.1"/>
    <property type="molecule type" value="Genomic_DNA"/>
</dbReference>
<evidence type="ECO:0000313" key="6">
    <source>
        <dbReference type="Proteomes" id="UP001500713"/>
    </source>
</evidence>
<gene>
    <name evidence="5" type="ORF">GCM10009096_00930</name>
</gene>
<feature type="domain" description="UmuC" evidence="3">
    <location>
        <begin position="3"/>
        <end position="123"/>
    </location>
</feature>
<accession>A0ABN1A019</accession>
<dbReference type="PANTHER" id="PTHR35369">
    <property type="entry name" value="BLR3025 PROTEIN-RELATED"/>
    <property type="match status" value="1"/>
</dbReference>
<dbReference type="Pfam" id="PF00817">
    <property type="entry name" value="IMS"/>
    <property type="match status" value="1"/>
</dbReference>
<organism evidence="5 6">
    <name type="scientific">Parasphingorhabdus litoris</name>
    <dbReference type="NCBI Taxonomy" id="394733"/>
    <lineage>
        <taxon>Bacteria</taxon>
        <taxon>Pseudomonadati</taxon>
        <taxon>Pseudomonadota</taxon>
        <taxon>Alphaproteobacteria</taxon>
        <taxon>Sphingomonadales</taxon>
        <taxon>Sphingomonadaceae</taxon>
        <taxon>Parasphingorhabdus</taxon>
    </lineage>
</organism>
<evidence type="ECO:0000259" key="3">
    <source>
        <dbReference type="Pfam" id="PF00817"/>
    </source>
</evidence>
<evidence type="ECO:0000313" key="5">
    <source>
        <dbReference type="EMBL" id="GAA0464278.1"/>
    </source>
</evidence>
<protein>
    <submittedName>
        <fullName evidence="5">DNA polymerase Y family protein</fullName>
    </submittedName>
</protein>
<dbReference type="InterPro" id="IPR043128">
    <property type="entry name" value="Rev_trsase/Diguanyl_cyclase"/>
</dbReference>
<evidence type="ECO:0000256" key="2">
    <source>
        <dbReference type="ARBA" id="ARBA00022763"/>
    </source>
</evidence>
<keyword evidence="6" id="KW-1185">Reference proteome</keyword>
<dbReference type="Gene3D" id="3.30.70.270">
    <property type="match status" value="1"/>
</dbReference>
<name>A0ABN1A019_9SPHN</name>
<comment type="similarity">
    <text evidence="1">Belongs to the DNA polymerase type-Y family.</text>
</comment>
<evidence type="ECO:0000259" key="4">
    <source>
        <dbReference type="Pfam" id="PF20114"/>
    </source>
</evidence>
<dbReference type="InterPro" id="IPR050356">
    <property type="entry name" value="SulA_CellDiv_inhibitor"/>
</dbReference>
<keyword evidence="2" id="KW-0227">DNA damage</keyword>
<proteinExistence type="inferred from homology"/>
<sequence>MRPFALVEKSRGALILAALDRQAQEHGLHVAMSLADARARVPELLIFDHDEDADEQLLAKLAEACERYTPMVALHLPQSLILDVSGCVHLFGNERTLVQDIEDRFDGAGLSVQWALAGTVDAALALARFGLKEGAETQLPVGALDMNERTHKALERAGLYHIGDLASRARAPLAARFGAELVLKLERLLGQEDRPVNPKRKIAAIIVDRRFAEPMGHIDTALLCLHELFIEAAQMLEEREQGARRIKMQLFRCDGHIANLAIETGAPTREDKLFRRLLNERIDALNDPLDPGFGYDLVRLSVAATEPLSAKQTDISGERDKASDEAALLSQLSIRLGRQDVKRFEPANSYIPEHSLHARAALDYKGAVIWDQPKSGAPPVRPLFLFDPPQHIKVMAEVPDGPPRRFIWKHDTYNVTRAEGPERIASTWWRKRQGHLPGKAGLTRDYYRVEDSEGRRYWLFRYGLYGTEKAQPDWYIHGSFA</sequence>
<comment type="caution">
    <text evidence="5">The sequence shown here is derived from an EMBL/GenBank/DDBJ whole genome shotgun (WGS) entry which is preliminary data.</text>
</comment>
<dbReference type="Proteomes" id="UP001500713">
    <property type="component" value="Unassembled WGS sequence"/>
</dbReference>
<dbReference type="Pfam" id="PF20114">
    <property type="entry name" value="DUF6504"/>
    <property type="match status" value="1"/>
</dbReference>
<dbReference type="InterPro" id="IPR043502">
    <property type="entry name" value="DNA/RNA_pol_sf"/>
</dbReference>
<dbReference type="InterPro" id="IPR001126">
    <property type="entry name" value="UmuC"/>
</dbReference>
<reference evidence="5 6" key="1">
    <citation type="journal article" date="2019" name="Int. J. Syst. Evol. Microbiol.">
        <title>The Global Catalogue of Microorganisms (GCM) 10K type strain sequencing project: providing services to taxonomists for standard genome sequencing and annotation.</title>
        <authorList>
            <consortium name="The Broad Institute Genomics Platform"/>
            <consortium name="The Broad Institute Genome Sequencing Center for Infectious Disease"/>
            <person name="Wu L."/>
            <person name="Ma J."/>
        </authorList>
    </citation>
    <scope>NUCLEOTIDE SEQUENCE [LARGE SCALE GENOMIC DNA]</scope>
    <source>
        <strain evidence="5 6">JCM 14162</strain>
    </source>
</reference>
<dbReference type="SUPFAM" id="SSF56672">
    <property type="entry name" value="DNA/RNA polymerases"/>
    <property type="match status" value="1"/>
</dbReference>
<evidence type="ECO:0000256" key="1">
    <source>
        <dbReference type="ARBA" id="ARBA00010945"/>
    </source>
</evidence>
<dbReference type="Gene3D" id="3.40.1170.60">
    <property type="match status" value="1"/>
</dbReference>
<dbReference type="PANTHER" id="PTHR35369:SF2">
    <property type="entry name" value="BLR3025 PROTEIN"/>
    <property type="match status" value="1"/>
</dbReference>